<evidence type="ECO:0000256" key="8">
    <source>
        <dbReference type="ARBA" id="ARBA00023288"/>
    </source>
</evidence>
<dbReference type="EMBL" id="QKKF02022937">
    <property type="protein sequence ID" value="RZF37872.1"/>
    <property type="molecule type" value="Genomic_DNA"/>
</dbReference>
<organism evidence="11 12">
    <name type="scientific">Laodelphax striatellus</name>
    <name type="common">Small brown planthopper</name>
    <name type="synonym">Delphax striatella</name>
    <dbReference type="NCBI Taxonomy" id="195883"/>
    <lineage>
        <taxon>Eukaryota</taxon>
        <taxon>Metazoa</taxon>
        <taxon>Ecdysozoa</taxon>
        <taxon>Arthropoda</taxon>
        <taxon>Hexapoda</taxon>
        <taxon>Insecta</taxon>
        <taxon>Pterygota</taxon>
        <taxon>Neoptera</taxon>
        <taxon>Paraneoptera</taxon>
        <taxon>Hemiptera</taxon>
        <taxon>Auchenorrhyncha</taxon>
        <taxon>Fulgoroidea</taxon>
        <taxon>Delphacidae</taxon>
        <taxon>Criomorphinae</taxon>
        <taxon>Laodelphax</taxon>
    </lineage>
</organism>
<dbReference type="InParanoid" id="A0A482WX48"/>
<evidence type="ECO:0000256" key="4">
    <source>
        <dbReference type="ARBA" id="ARBA00022729"/>
    </source>
</evidence>
<comment type="subcellular location">
    <subcellularLocation>
        <location evidence="1">Membrane</location>
        <topology evidence="1">Lipid-anchor</topology>
        <topology evidence="1">GPI-anchor</topology>
    </subcellularLocation>
</comment>
<dbReference type="GO" id="GO:0032222">
    <property type="term" value="P:regulation of synaptic transmission, cholinergic"/>
    <property type="evidence" value="ECO:0007669"/>
    <property type="project" value="InterPro"/>
</dbReference>
<proteinExistence type="predicted"/>
<feature type="chain" id="PRO_5021497828" evidence="10">
    <location>
        <begin position="27"/>
        <end position="156"/>
    </location>
</feature>
<evidence type="ECO:0000313" key="12">
    <source>
        <dbReference type="Proteomes" id="UP000291343"/>
    </source>
</evidence>
<keyword evidence="12" id="KW-1185">Reference proteome</keyword>
<evidence type="ECO:0000256" key="5">
    <source>
        <dbReference type="ARBA" id="ARBA00022989"/>
    </source>
</evidence>
<protein>
    <submittedName>
        <fullName evidence="11">Uncharacterized protein</fullName>
    </submittedName>
</protein>
<dbReference type="GO" id="GO:0098552">
    <property type="term" value="C:side of membrane"/>
    <property type="evidence" value="ECO:0007669"/>
    <property type="project" value="UniProtKB-KW"/>
</dbReference>
<dbReference type="GO" id="GO:0030431">
    <property type="term" value="P:sleep"/>
    <property type="evidence" value="ECO:0007669"/>
    <property type="project" value="InterPro"/>
</dbReference>
<dbReference type="OrthoDB" id="9988013at2759"/>
<dbReference type="Proteomes" id="UP000291343">
    <property type="component" value="Unassembled WGS sequence"/>
</dbReference>
<keyword evidence="5 9" id="KW-1133">Transmembrane helix</keyword>
<gene>
    <name evidence="11" type="ORF">LSTR_LSTR007725</name>
</gene>
<evidence type="ECO:0000256" key="10">
    <source>
        <dbReference type="SAM" id="SignalP"/>
    </source>
</evidence>
<evidence type="ECO:0000256" key="2">
    <source>
        <dbReference type="ARBA" id="ARBA00022622"/>
    </source>
</evidence>
<reference evidence="11 12" key="1">
    <citation type="journal article" date="2017" name="Gigascience">
        <title>Genome sequence of the small brown planthopper, Laodelphax striatellus.</title>
        <authorList>
            <person name="Zhu J."/>
            <person name="Jiang F."/>
            <person name="Wang X."/>
            <person name="Yang P."/>
            <person name="Bao Y."/>
            <person name="Zhao W."/>
            <person name="Wang W."/>
            <person name="Lu H."/>
            <person name="Wang Q."/>
            <person name="Cui N."/>
            <person name="Li J."/>
            <person name="Chen X."/>
            <person name="Luo L."/>
            <person name="Yu J."/>
            <person name="Kang L."/>
            <person name="Cui F."/>
        </authorList>
    </citation>
    <scope>NUCLEOTIDE SEQUENCE [LARGE SCALE GENOMIC DNA]</scope>
    <source>
        <strain evidence="11">Lst14</strain>
    </source>
</reference>
<dbReference type="FunCoup" id="A0A482WX48">
    <property type="interactions" value="1"/>
</dbReference>
<comment type="caution">
    <text evidence="11">The sequence shown here is derived from an EMBL/GenBank/DDBJ whole genome shotgun (WGS) entry which is preliminary data.</text>
</comment>
<dbReference type="InterPro" id="IPR050975">
    <property type="entry name" value="Sleep_regulator"/>
</dbReference>
<keyword evidence="6 9" id="KW-0472">Membrane</keyword>
<evidence type="ECO:0000256" key="1">
    <source>
        <dbReference type="ARBA" id="ARBA00004589"/>
    </source>
</evidence>
<dbReference type="PANTHER" id="PTHR33562">
    <property type="entry name" value="ATILLA, ISOFORM B-RELATED-RELATED"/>
    <property type="match status" value="1"/>
</dbReference>
<name>A0A482WX48_LAOST</name>
<keyword evidence="7" id="KW-0325">Glycoprotein</keyword>
<evidence type="ECO:0000313" key="11">
    <source>
        <dbReference type="EMBL" id="RZF37872.1"/>
    </source>
</evidence>
<sequence>MDLKLKFYQFITVSFLLVLFIGSSEGAIKRCFVCRSRGDLGTCKDPFKYGNFTSLEDVKGVTAVPCPSGWCNKILEGGANQFKDEEYGAATSRACLQRGPPDNEERCAMTTLGSNPAPVNMCLCQGDLCNGSPSMSLRSMVLVLLPVLSIFYAWAK</sequence>
<evidence type="ECO:0000256" key="3">
    <source>
        <dbReference type="ARBA" id="ARBA00022692"/>
    </source>
</evidence>
<keyword evidence="3 9" id="KW-0812">Transmembrane</keyword>
<dbReference type="InterPro" id="IPR031424">
    <property type="entry name" value="QVR-like"/>
</dbReference>
<evidence type="ECO:0000256" key="6">
    <source>
        <dbReference type="ARBA" id="ARBA00023136"/>
    </source>
</evidence>
<feature type="transmembrane region" description="Helical" evidence="9">
    <location>
        <begin position="135"/>
        <end position="155"/>
    </location>
</feature>
<dbReference type="CDD" id="cd23589">
    <property type="entry name" value="TFP_LU_ECD_Rtv"/>
    <property type="match status" value="1"/>
</dbReference>
<keyword evidence="2" id="KW-0336">GPI-anchor</keyword>
<dbReference type="AlphaFoldDB" id="A0A482WX48"/>
<keyword evidence="4 10" id="KW-0732">Signal</keyword>
<keyword evidence="8" id="KW-0449">Lipoprotein</keyword>
<accession>A0A482WX48</accession>
<feature type="signal peptide" evidence="10">
    <location>
        <begin position="1"/>
        <end position="26"/>
    </location>
</feature>
<dbReference type="PANTHER" id="PTHR33562:SF22">
    <property type="entry name" value="PROTEIN QUIVER"/>
    <property type="match status" value="1"/>
</dbReference>
<evidence type="ECO:0000256" key="9">
    <source>
        <dbReference type="SAM" id="Phobius"/>
    </source>
</evidence>
<evidence type="ECO:0000256" key="7">
    <source>
        <dbReference type="ARBA" id="ARBA00023180"/>
    </source>
</evidence>
<dbReference type="Pfam" id="PF17064">
    <property type="entry name" value="QVR"/>
    <property type="match status" value="1"/>
</dbReference>